<accession>A0ABZ1C2C4</accession>
<name>A0ABZ1C2C4_9BACT</name>
<dbReference type="RefSeq" id="WP_221032662.1">
    <property type="nucleotide sequence ID" value="NZ_CP139781.1"/>
</dbReference>
<dbReference type="InterPro" id="IPR036165">
    <property type="entry name" value="YefM-like_sf"/>
</dbReference>
<protein>
    <submittedName>
        <fullName evidence="2">Type II toxin-antitoxin system Phd/YefM family antitoxin</fullName>
    </submittedName>
</protein>
<comment type="similarity">
    <text evidence="1">Belongs to the phD/YefM antitoxin family.</text>
</comment>
<reference evidence="2 3" key="2">
    <citation type="submission" date="2023-12" db="EMBL/GenBank/DDBJ databases">
        <title>Description of an unclassified Opitutus bacterium of Verrucomicrobiota.</title>
        <authorList>
            <person name="Zhang D.-F."/>
        </authorList>
    </citation>
    <scope>NUCLEOTIDE SEQUENCE [LARGE SCALE GENOMIC DNA]</scope>
    <source>
        <strain evidence="2 3">WL0086</strain>
    </source>
</reference>
<evidence type="ECO:0000313" key="2">
    <source>
        <dbReference type="EMBL" id="WRQ85843.1"/>
    </source>
</evidence>
<dbReference type="Proteomes" id="UP000738431">
    <property type="component" value="Chromosome"/>
</dbReference>
<sequence>MKTVSIRDLRQKWPAIERGLKGSEGLLVTRDSKPVARLLPLEDPAAAARPRFEAKAHAQWLKKTWGAGAESRAWVDAALAADRGDE</sequence>
<dbReference type="EMBL" id="CP139781">
    <property type="protein sequence ID" value="WRQ85843.1"/>
    <property type="molecule type" value="Genomic_DNA"/>
</dbReference>
<organism evidence="2 3">
    <name type="scientific">Actomonas aquatica</name>
    <dbReference type="NCBI Taxonomy" id="2866162"/>
    <lineage>
        <taxon>Bacteria</taxon>
        <taxon>Pseudomonadati</taxon>
        <taxon>Verrucomicrobiota</taxon>
        <taxon>Opitutia</taxon>
        <taxon>Opitutales</taxon>
        <taxon>Opitutaceae</taxon>
        <taxon>Actomonas</taxon>
    </lineage>
</organism>
<proteinExistence type="inferred from homology"/>
<keyword evidence="3" id="KW-1185">Reference proteome</keyword>
<gene>
    <name evidence="2" type="ORF">K1X11_013605</name>
</gene>
<evidence type="ECO:0000313" key="3">
    <source>
        <dbReference type="Proteomes" id="UP000738431"/>
    </source>
</evidence>
<dbReference type="SUPFAM" id="SSF143120">
    <property type="entry name" value="YefM-like"/>
    <property type="match status" value="1"/>
</dbReference>
<reference evidence="2 3" key="1">
    <citation type="submission" date="2021-08" db="EMBL/GenBank/DDBJ databases">
        <authorList>
            <person name="Zhang D."/>
            <person name="Zhang A."/>
            <person name="Wang L."/>
        </authorList>
    </citation>
    <scope>NUCLEOTIDE SEQUENCE [LARGE SCALE GENOMIC DNA]</scope>
    <source>
        <strain evidence="2 3">WL0086</strain>
    </source>
</reference>
<evidence type="ECO:0000256" key="1">
    <source>
        <dbReference type="ARBA" id="ARBA00009981"/>
    </source>
</evidence>